<dbReference type="SUPFAM" id="SSF51735">
    <property type="entry name" value="NAD(P)-binding Rossmann-fold domains"/>
    <property type="match status" value="1"/>
</dbReference>
<name>A0A8X8YVK1_SALSN</name>
<dbReference type="InterPro" id="IPR026055">
    <property type="entry name" value="FAR"/>
</dbReference>
<proteinExistence type="inferred from homology"/>
<keyword evidence="3 4" id="KW-0443">Lipid metabolism</keyword>
<evidence type="ECO:0000256" key="4">
    <source>
        <dbReference type="RuleBase" id="RU363097"/>
    </source>
</evidence>
<dbReference type="GO" id="GO:0010345">
    <property type="term" value="P:suberin biosynthetic process"/>
    <property type="evidence" value="ECO:0007669"/>
    <property type="project" value="TreeGrafter"/>
</dbReference>
<evidence type="ECO:0000313" key="8">
    <source>
        <dbReference type="Proteomes" id="UP000298416"/>
    </source>
</evidence>
<reference evidence="7" key="2">
    <citation type="submission" date="2020-08" db="EMBL/GenBank/DDBJ databases">
        <title>Plant Genome Project.</title>
        <authorList>
            <person name="Zhang R.-G."/>
        </authorList>
    </citation>
    <scope>NUCLEOTIDE SEQUENCE</scope>
    <source>
        <strain evidence="7">Huo1</strain>
        <tissue evidence="7">Leaf</tissue>
    </source>
</reference>
<evidence type="ECO:0000256" key="1">
    <source>
        <dbReference type="ARBA" id="ARBA00005928"/>
    </source>
</evidence>
<sequence>MELGSILQFLENRSILVTGATGFLAKIFVEKILRVQPHVKKLYLLLRASDTNAAMLRFSNEIIGKELFKVLKEKNGANLSSLIAEKVRVVAGDITFENLGVNDLSLLEEMLTEIDVVVNLAATTNFDERTIDSLAVGYGKGRLTCFLGDPTTVVDVIPADMVVNAIVVAMVAHADQANESVYHVGSSVSNPVEYASLQSYGLGYFSAHPWIDKNGNPIVVRKMTVFNTMESFQRYMRLRYLLPLKGLQMLNTACCQYFQQTYIEKYRKIKFVMRLIDLYAPYLFFKAFYDDMNTEKLRSAAKELETEMFYFDPKTINWDDYFMNTHIPGVVKRVFRN</sequence>
<feature type="domain" description="Thioester reductase (TE)" evidence="6">
    <location>
        <begin position="17"/>
        <end position="130"/>
    </location>
</feature>
<dbReference type="GO" id="GO:0035336">
    <property type="term" value="P:long-chain fatty-acyl-CoA metabolic process"/>
    <property type="evidence" value="ECO:0007669"/>
    <property type="project" value="TreeGrafter"/>
</dbReference>
<comment type="caution">
    <text evidence="7">The sequence shown here is derived from an EMBL/GenBank/DDBJ whole genome shotgun (WGS) entry which is preliminary data.</text>
</comment>
<dbReference type="Pfam" id="PF07993">
    <property type="entry name" value="NAD_binding_4"/>
    <property type="match status" value="1"/>
</dbReference>
<dbReference type="PANTHER" id="PTHR11011:SF99">
    <property type="entry name" value="FATTY ACYL-COA REDUCTASE 3"/>
    <property type="match status" value="1"/>
</dbReference>
<dbReference type="GO" id="GO:0102965">
    <property type="term" value="F:alcohol-forming long-chain fatty acyl-CoA reductase activity"/>
    <property type="evidence" value="ECO:0007669"/>
    <property type="project" value="UniProtKB-EC"/>
</dbReference>
<evidence type="ECO:0000259" key="6">
    <source>
        <dbReference type="Pfam" id="PF07993"/>
    </source>
</evidence>
<reference evidence="7" key="1">
    <citation type="submission" date="2018-01" db="EMBL/GenBank/DDBJ databases">
        <authorList>
            <person name="Mao J.F."/>
        </authorList>
    </citation>
    <scope>NUCLEOTIDE SEQUENCE</scope>
    <source>
        <strain evidence="7">Huo1</strain>
        <tissue evidence="7">Leaf</tissue>
    </source>
</reference>
<dbReference type="InterPro" id="IPR033640">
    <property type="entry name" value="FAR_C"/>
</dbReference>
<dbReference type="InterPro" id="IPR013120">
    <property type="entry name" value="FAR_NAD-bd"/>
</dbReference>
<evidence type="ECO:0000259" key="5">
    <source>
        <dbReference type="Pfam" id="PF03015"/>
    </source>
</evidence>
<comment type="similarity">
    <text evidence="1 4">Belongs to the fatty acyl-CoA reductase family.</text>
</comment>
<dbReference type="EMBL" id="PNBA02000001">
    <property type="protein sequence ID" value="KAG6436398.1"/>
    <property type="molecule type" value="Genomic_DNA"/>
</dbReference>
<dbReference type="GO" id="GO:0080019">
    <property type="term" value="F:alcohol-forming very long-chain fatty acyl-CoA reductase activity"/>
    <property type="evidence" value="ECO:0007669"/>
    <property type="project" value="InterPro"/>
</dbReference>
<accession>A0A8X8YVK1</accession>
<keyword evidence="4" id="KW-0560">Oxidoreductase</keyword>
<keyword evidence="2 4" id="KW-0444">Lipid biosynthesis</keyword>
<dbReference type="EC" id="1.2.1.84" evidence="4"/>
<keyword evidence="4" id="KW-0521">NADP</keyword>
<organism evidence="7">
    <name type="scientific">Salvia splendens</name>
    <name type="common">Scarlet sage</name>
    <dbReference type="NCBI Taxonomy" id="180675"/>
    <lineage>
        <taxon>Eukaryota</taxon>
        <taxon>Viridiplantae</taxon>
        <taxon>Streptophyta</taxon>
        <taxon>Embryophyta</taxon>
        <taxon>Tracheophyta</taxon>
        <taxon>Spermatophyta</taxon>
        <taxon>Magnoliopsida</taxon>
        <taxon>eudicotyledons</taxon>
        <taxon>Gunneridae</taxon>
        <taxon>Pentapetalae</taxon>
        <taxon>asterids</taxon>
        <taxon>lamiids</taxon>
        <taxon>Lamiales</taxon>
        <taxon>Lamiaceae</taxon>
        <taxon>Nepetoideae</taxon>
        <taxon>Mentheae</taxon>
        <taxon>Salviinae</taxon>
        <taxon>Salvia</taxon>
        <taxon>Salvia subgen. Calosphace</taxon>
        <taxon>core Calosphace</taxon>
    </lineage>
</organism>
<evidence type="ECO:0000313" key="7">
    <source>
        <dbReference type="EMBL" id="KAG6436398.1"/>
    </source>
</evidence>
<dbReference type="Gene3D" id="3.40.50.720">
    <property type="entry name" value="NAD(P)-binding Rossmann-like Domain"/>
    <property type="match status" value="2"/>
</dbReference>
<gene>
    <name evidence="7" type="ORF">SASPL_101296</name>
</gene>
<dbReference type="InterPro" id="IPR036291">
    <property type="entry name" value="NAD(P)-bd_dom_sf"/>
</dbReference>
<keyword evidence="8" id="KW-1185">Reference proteome</keyword>
<dbReference type="CDD" id="cd09071">
    <property type="entry name" value="FAR_C"/>
    <property type="match status" value="1"/>
</dbReference>
<dbReference type="Proteomes" id="UP000298416">
    <property type="component" value="Unassembled WGS sequence"/>
</dbReference>
<dbReference type="AlphaFoldDB" id="A0A8X8YVK1"/>
<feature type="domain" description="Fatty acyl-CoA reductase C-terminal" evidence="5">
    <location>
        <begin position="240"/>
        <end position="335"/>
    </location>
</feature>
<evidence type="ECO:0000256" key="3">
    <source>
        <dbReference type="ARBA" id="ARBA00023098"/>
    </source>
</evidence>
<comment type="catalytic activity">
    <reaction evidence="4">
        <text>a long-chain fatty acyl-CoA + 2 NADPH + 2 H(+) = a long-chain primary fatty alcohol + 2 NADP(+) + CoA</text>
        <dbReference type="Rhea" id="RHEA:52716"/>
        <dbReference type="ChEBI" id="CHEBI:15378"/>
        <dbReference type="ChEBI" id="CHEBI:57287"/>
        <dbReference type="ChEBI" id="CHEBI:57783"/>
        <dbReference type="ChEBI" id="CHEBI:58349"/>
        <dbReference type="ChEBI" id="CHEBI:77396"/>
        <dbReference type="ChEBI" id="CHEBI:83139"/>
        <dbReference type="EC" id="1.2.1.84"/>
    </reaction>
</comment>
<protein>
    <recommendedName>
        <fullName evidence="4">Fatty acyl-CoA reductase</fullName>
        <ecNumber evidence="4">1.2.1.84</ecNumber>
    </recommendedName>
</protein>
<comment type="function">
    <text evidence="4">Catalyzes the reduction of fatty acyl-CoA to fatty alcohols.</text>
</comment>
<dbReference type="Pfam" id="PF03015">
    <property type="entry name" value="Sterile"/>
    <property type="match status" value="1"/>
</dbReference>
<evidence type="ECO:0000256" key="2">
    <source>
        <dbReference type="ARBA" id="ARBA00022516"/>
    </source>
</evidence>
<dbReference type="PANTHER" id="PTHR11011">
    <property type="entry name" value="MALE STERILITY PROTEIN 2-RELATED"/>
    <property type="match status" value="1"/>
</dbReference>